<dbReference type="InterPro" id="IPR027417">
    <property type="entry name" value="P-loop_NTPase"/>
</dbReference>
<keyword evidence="6 8" id="KW-0446">Lipid-binding</keyword>
<dbReference type="HAMAP" id="MF_00377">
    <property type="entry name" value="DnaA_bact"/>
    <property type="match status" value="1"/>
</dbReference>
<dbReference type="Gene3D" id="3.30.300.180">
    <property type="match status" value="1"/>
</dbReference>
<name>A0A8T8I4W3_9PSEU</name>
<dbReference type="SMART" id="SM00760">
    <property type="entry name" value="Bac_DnaA_C"/>
    <property type="match status" value="1"/>
</dbReference>
<dbReference type="InterPro" id="IPR013317">
    <property type="entry name" value="DnaA_dom"/>
</dbReference>
<keyword evidence="4 8" id="KW-0547">Nucleotide-binding</keyword>
<dbReference type="GO" id="GO:0005737">
    <property type="term" value="C:cytoplasm"/>
    <property type="evidence" value="ECO:0007669"/>
    <property type="project" value="UniProtKB-SubCell"/>
</dbReference>
<dbReference type="RefSeq" id="WP_204842982.1">
    <property type="nucleotide sequence ID" value="NZ_JAFBCL010000001.1"/>
</dbReference>
<feature type="region of interest" description="Domain III, AAA+ region" evidence="8">
    <location>
        <begin position="171"/>
        <end position="387"/>
    </location>
</feature>
<dbReference type="PANTHER" id="PTHR30050:SF2">
    <property type="entry name" value="CHROMOSOMAL REPLICATION INITIATOR PROTEIN DNAA"/>
    <property type="match status" value="1"/>
</dbReference>
<comment type="caution">
    <text evidence="8">Lacks conserved residue(s) required for the propagation of feature annotation.</text>
</comment>
<keyword evidence="2 8" id="KW-0963">Cytoplasm</keyword>
<dbReference type="GO" id="GO:0005524">
    <property type="term" value="F:ATP binding"/>
    <property type="evidence" value="ECO:0007669"/>
    <property type="project" value="UniProtKB-UniRule"/>
</dbReference>
<dbReference type="InterPro" id="IPR010921">
    <property type="entry name" value="Trp_repressor/repl_initiator"/>
</dbReference>
<dbReference type="Gene3D" id="3.40.50.300">
    <property type="entry name" value="P-loop containing nucleotide triphosphate hydrolases"/>
    <property type="match status" value="1"/>
</dbReference>
<evidence type="ECO:0000256" key="6">
    <source>
        <dbReference type="ARBA" id="ARBA00023121"/>
    </source>
</evidence>
<evidence type="ECO:0000259" key="12">
    <source>
        <dbReference type="SMART" id="SM00382"/>
    </source>
</evidence>
<dbReference type="NCBIfam" id="NF010686">
    <property type="entry name" value="PRK14086.1"/>
    <property type="match status" value="1"/>
</dbReference>
<dbReference type="GO" id="GO:0003688">
    <property type="term" value="F:DNA replication origin binding"/>
    <property type="evidence" value="ECO:0007669"/>
    <property type="project" value="UniProtKB-UniRule"/>
</dbReference>
<evidence type="ECO:0000256" key="11">
    <source>
        <dbReference type="RuleBase" id="RU004227"/>
    </source>
</evidence>
<dbReference type="AlphaFoldDB" id="A0A8T8I4W3"/>
<dbReference type="GO" id="GO:0006270">
    <property type="term" value="P:DNA replication initiation"/>
    <property type="evidence" value="ECO:0007669"/>
    <property type="project" value="UniProtKB-UniRule"/>
</dbReference>
<feature type="region of interest" description="Domain I, interacts with DnaA modulators" evidence="8">
    <location>
        <begin position="1"/>
        <end position="135"/>
    </location>
</feature>
<dbReference type="SUPFAM" id="SSF52540">
    <property type="entry name" value="P-loop containing nucleoside triphosphate hydrolases"/>
    <property type="match status" value="1"/>
</dbReference>
<dbReference type="GO" id="GO:0005886">
    <property type="term" value="C:plasma membrane"/>
    <property type="evidence" value="ECO:0007669"/>
    <property type="project" value="TreeGrafter"/>
</dbReference>
<comment type="subunit">
    <text evidence="8">Oligomerizes as a right-handed, spiral filament on DNA at oriC.</text>
</comment>
<dbReference type="FunFam" id="1.10.8.60:FF:000003">
    <property type="entry name" value="Chromosomal replication initiator protein DnaA"/>
    <property type="match status" value="1"/>
</dbReference>
<comment type="function">
    <text evidence="8 10">Plays an essential role in the initiation and regulation of chromosomal replication. ATP-DnaA binds to the origin of replication (oriC) to initiate formation of the DNA replication initiation complex once per cell cycle. Binds the DnaA box (a 9 base pair repeat at the origin) and separates the double-stranded (ds)DNA. Forms a right-handed helical filament on oriC DNA; dsDNA binds to the exterior of the filament while single-stranded (ss)DNA is stabiized in the filament's interior. The ATP-DnaA-oriC complex binds and stabilizes one strand of the AT-rich DNA unwinding element (DUE), permitting loading of DNA polymerase. After initiation quickly degrades to an ADP-DnaA complex that is not apt for DNA replication. Binds acidic phospholipids.</text>
</comment>
<keyword evidence="7 8" id="KW-0238">DNA-binding</keyword>
<evidence type="ECO:0000256" key="1">
    <source>
        <dbReference type="ARBA" id="ARBA00006583"/>
    </source>
</evidence>
<dbReference type="InterPro" id="IPR018312">
    <property type="entry name" value="Chromosome_initiator_DnaA_CS"/>
</dbReference>
<comment type="similarity">
    <text evidence="1 8 11">Belongs to the DnaA family.</text>
</comment>
<keyword evidence="5 8" id="KW-0067">ATP-binding</keyword>
<dbReference type="GO" id="GO:0008289">
    <property type="term" value="F:lipid binding"/>
    <property type="evidence" value="ECO:0007669"/>
    <property type="project" value="UniProtKB-KW"/>
</dbReference>
<dbReference type="InterPro" id="IPR038454">
    <property type="entry name" value="DnaA_N_sf"/>
</dbReference>
<evidence type="ECO:0000256" key="3">
    <source>
        <dbReference type="ARBA" id="ARBA00022705"/>
    </source>
</evidence>
<dbReference type="FunFam" id="3.40.50.300:FF:000150">
    <property type="entry name" value="Chromosomal replication initiator protein DnaA"/>
    <property type="match status" value="1"/>
</dbReference>
<dbReference type="InterPro" id="IPR001957">
    <property type="entry name" value="Chromosome_initiator_DnaA"/>
</dbReference>
<evidence type="ECO:0000256" key="4">
    <source>
        <dbReference type="ARBA" id="ARBA00022741"/>
    </source>
</evidence>
<dbReference type="CDD" id="cd06571">
    <property type="entry name" value="Bac_DnaA_C"/>
    <property type="match status" value="1"/>
</dbReference>
<evidence type="ECO:0000256" key="7">
    <source>
        <dbReference type="ARBA" id="ARBA00023125"/>
    </source>
</evidence>
<keyword evidence="3 8" id="KW-0235">DNA replication</keyword>
<protein>
    <recommendedName>
        <fullName evidence="8 9">Chromosomal replication initiator protein DnaA</fullName>
    </recommendedName>
</protein>
<gene>
    <name evidence="8 15" type="primary">dnaA</name>
    <name evidence="15" type="ORF">J7S33_15685</name>
    <name evidence="14" type="ORF">JOE68_003043</name>
</gene>
<dbReference type="Gene3D" id="1.10.1750.10">
    <property type="match status" value="1"/>
</dbReference>
<evidence type="ECO:0000256" key="2">
    <source>
        <dbReference type="ARBA" id="ARBA00022490"/>
    </source>
</evidence>
<proteinExistence type="inferred from homology"/>
<evidence type="ECO:0000259" key="13">
    <source>
        <dbReference type="SMART" id="SM00760"/>
    </source>
</evidence>
<dbReference type="Gene3D" id="1.10.8.60">
    <property type="match status" value="1"/>
</dbReference>
<reference evidence="15" key="2">
    <citation type="submission" date="2021-04" db="EMBL/GenBank/DDBJ databases">
        <title>Saccharothrix algeriensis WGS.</title>
        <authorList>
            <person name="Stuskova K."/>
            <person name="Hakalova E."/>
            <person name="Tebbal A.B."/>
            <person name="Eichmeier A."/>
        </authorList>
    </citation>
    <scope>NUCLEOTIDE SEQUENCE</scope>
    <source>
        <strain evidence="15">NRRL B-24137</strain>
    </source>
</reference>
<evidence type="ECO:0000256" key="5">
    <source>
        <dbReference type="ARBA" id="ARBA00022840"/>
    </source>
</evidence>
<dbReference type="Proteomes" id="UP000671828">
    <property type="component" value="Chromosome"/>
</dbReference>
<dbReference type="PROSITE" id="PS01008">
    <property type="entry name" value="DNAA"/>
    <property type="match status" value="1"/>
</dbReference>
<dbReference type="GO" id="GO:0006275">
    <property type="term" value="P:regulation of DNA replication"/>
    <property type="evidence" value="ECO:0007669"/>
    <property type="project" value="UniProtKB-UniRule"/>
</dbReference>
<sequence>MSDHQVDLGRVWEQVVQELAASTLSPQQRAWMRVTRPIGLLDGTALLAAPSDFAKEAIERALREPITAALSRRLGRAVSLAVKVDSPEPLNGPPTTPIPVPAVPPVPVAVVANGAAPELPLVGEEQETDEEVDEEGDALAAVTEIWPTFGGGAPSGTPFTRPANPASSQTRLNEKYNFDTFVIGASNRFAHAAAVAVAEAPARAYNPLFIWGESGLGKTHLLHAVGHYAQRLFPGMRVRYVSTEEFTNDFINSLRDDRKVAFQRRYRDIDVLLVDDIQFLEGKEGTQEEFFHTFNTLHNSNKQIVVSSDRPPKRLETLEDRLRTRFEWGLITDIQPPELETRIAILRKKAAQDRLAAPAEVLEFIAARIERNIRELEGALIRVTAFASLNRQPVDVQLAEIVLRDLIPDSHAPEITAPTIMAVTAEFFSVTIDDLCGPGKTKVLAQARQISMYLCRELTDLSLPKIGQTFGGRDHTTVMHADKKIRKEMAERRRVYEQVQELTSRIKQRARHTP</sequence>
<dbReference type="FunFam" id="1.10.1750.10:FF:000002">
    <property type="entry name" value="Chromosomal replication initiator protein DnaA"/>
    <property type="match status" value="1"/>
</dbReference>
<dbReference type="SMART" id="SM00382">
    <property type="entry name" value="AAA"/>
    <property type="match status" value="1"/>
</dbReference>
<dbReference type="SUPFAM" id="SSF48295">
    <property type="entry name" value="TrpR-like"/>
    <property type="match status" value="1"/>
</dbReference>
<evidence type="ECO:0000256" key="8">
    <source>
        <dbReference type="HAMAP-Rule" id="MF_00377"/>
    </source>
</evidence>
<evidence type="ECO:0000313" key="15">
    <source>
        <dbReference type="EMBL" id="QTR05816.1"/>
    </source>
</evidence>
<feature type="binding site" evidence="8">
    <location>
        <position position="219"/>
    </location>
    <ligand>
        <name>ATP</name>
        <dbReference type="ChEBI" id="CHEBI:30616"/>
    </ligand>
</feature>
<dbReference type="Pfam" id="PF00308">
    <property type="entry name" value="Bac_DnaA"/>
    <property type="match status" value="1"/>
</dbReference>
<dbReference type="PANTHER" id="PTHR30050">
    <property type="entry name" value="CHROMOSOMAL REPLICATION INITIATOR PROTEIN DNAA"/>
    <property type="match status" value="1"/>
</dbReference>
<comment type="subcellular location">
    <subcellularLocation>
        <location evidence="8">Cytoplasm</location>
    </subcellularLocation>
</comment>
<feature type="domain" description="AAA+ ATPase" evidence="12">
    <location>
        <begin position="204"/>
        <end position="332"/>
    </location>
</feature>
<evidence type="ECO:0000313" key="17">
    <source>
        <dbReference type="Proteomes" id="UP001195724"/>
    </source>
</evidence>
<accession>A0A8T8I4W3</accession>
<evidence type="ECO:0000313" key="14">
    <source>
        <dbReference type="EMBL" id="MBM7812178.1"/>
    </source>
</evidence>
<dbReference type="PRINTS" id="PR00051">
    <property type="entry name" value="DNAA"/>
</dbReference>
<dbReference type="InterPro" id="IPR013159">
    <property type="entry name" value="DnaA_C"/>
</dbReference>
<organism evidence="15 16">
    <name type="scientific">Saccharothrix algeriensis</name>
    <dbReference type="NCBI Taxonomy" id="173560"/>
    <lineage>
        <taxon>Bacteria</taxon>
        <taxon>Bacillati</taxon>
        <taxon>Actinomycetota</taxon>
        <taxon>Actinomycetes</taxon>
        <taxon>Pseudonocardiales</taxon>
        <taxon>Pseudonocardiaceae</taxon>
        <taxon>Saccharothrix</taxon>
    </lineage>
</organism>
<dbReference type="Pfam" id="PF08299">
    <property type="entry name" value="Bac_DnaA_C"/>
    <property type="match status" value="1"/>
</dbReference>
<dbReference type="InterPro" id="IPR003593">
    <property type="entry name" value="AAA+_ATPase"/>
</dbReference>
<dbReference type="InterPro" id="IPR020591">
    <property type="entry name" value="Chromosome_initiator_DnaA-like"/>
</dbReference>
<feature type="binding site" evidence="8">
    <location>
        <position position="218"/>
    </location>
    <ligand>
        <name>ATP</name>
        <dbReference type="ChEBI" id="CHEBI:30616"/>
    </ligand>
</feature>
<evidence type="ECO:0000256" key="10">
    <source>
        <dbReference type="RuleBase" id="RU000577"/>
    </source>
</evidence>
<dbReference type="EMBL" id="JAFBCL010000001">
    <property type="protein sequence ID" value="MBM7812178.1"/>
    <property type="molecule type" value="Genomic_DNA"/>
</dbReference>
<dbReference type="NCBIfam" id="TIGR00362">
    <property type="entry name" value="DnaA"/>
    <property type="match status" value="1"/>
</dbReference>
<dbReference type="Proteomes" id="UP001195724">
    <property type="component" value="Unassembled WGS sequence"/>
</dbReference>
<keyword evidence="17" id="KW-1185">Reference proteome</keyword>
<comment type="domain">
    <text evidence="8">Domain I is involved in oligomerization and binding regulators, domain II is flexibile and of varying length in different bacteria, domain III forms the AAA+ region, while domain IV binds dsDNA.</text>
</comment>
<dbReference type="EMBL" id="CP072788">
    <property type="protein sequence ID" value="QTR05816.1"/>
    <property type="molecule type" value="Genomic_DNA"/>
</dbReference>
<evidence type="ECO:0000256" key="9">
    <source>
        <dbReference type="NCBIfam" id="TIGR00362"/>
    </source>
</evidence>
<feature type="binding site" evidence="8">
    <location>
        <position position="217"/>
    </location>
    <ligand>
        <name>ATP</name>
        <dbReference type="ChEBI" id="CHEBI:30616"/>
    </ligand>
</feature>
<feature type="domain" description="Chromosomal replication initiator DnaA C-terminal" evidence="13">
    <location>
        <begin position="416"/>
        <end position="485"/>
    </location>
</feature>
<reference evidence="14 17" key="1">
    <citation type="submission" date="2021-01" db="EMBL/GenBank/DDBJ databases">
        <title>Sequencing the genomes of 1000 actinobacteria strains.</title>
        <authorList>
            <person name="Klenk H.-P."/>
        </authorList>
    </citation>
    <scope>NUCLEOTIDE SEQUENCE [LARGE SCALE GENOMIC DNA]</scope>
    <source>
        <strain evidence="14 17">DSM 44581</strain>
    </source>
</reference>
<evidence type="ECO:0000313" key="16">
    <source>
        <dbReference type="Proteomes" id="UP000671828"/>
    </source>
</evidence>
<dbReference type="CDD" id="cd00009">
    <property type="entry name" value="AAA"/>
    <property type="match status" value="1"/>
</dbReference>
<feature type="binding site" evidence="8">
    <location>
        <position position="215"/>
    </location>
    <ligand>
        <name>ATP</name>
        <dbReference type="ChEBI" id="CHEBI:30616"/>
    </ligand>
</feature>
<feature type="region of interest" description="Domain IV, binds dsDNA" evidence="8">
    <location>
        <begin position="388"/>
        <end position="514"/>
    </location>
</feature>